<evidence type="ECO:0000256" key="2">
    <source>
        <dbReference type="ARBA" id="ARBA00023125"/>
    </source>
</evidence>
<evidence type="ECO:0000313" key="6">
    <source>
        <dbReference type="Proteomes" id="UP001549047"/>
    </source>
</evidence>
<dbReference type="SUPFAM" id="SSF46785">
    <property type="entry name" value="Winged helix' DNA-binding domain"/>
    <property type="match status" value="1"/>
</dbReference>
<evidence type="ECO:0000256" key="3">
    <source>
        <dbReference type="ARBA" id="ARBA00023163"/>
    </source>
</evidence>
<dbReference type="PROSITE" id="PS01117">
    <property type="entry name" value="HTH_MARR_1"/>
    <property type="match status" value="1"/>
</dbReference>
<dbReference type="InterPro" id="IPR036388">
    <property type="entry name" value="WH-like_DNA-bd_sf"/>
</dbReference>
<protein>
    <submittedName>
        <fullName evidence="5">DNA-binding MarR family transcriptional regulator</fullName>
    </submittedName>
</protein>
<dbReference type="SMART" id="SM00347">
    <property type="entry name" value="HTH_MARR"/>
    <property type="match status" value="1"/>
</dbReference>
<dbReference type="Gene3D" id="1.10.10.10">
    <property type="entry name" value="Winged helix-like DNA-binding domain superfamily/Winged helix DNA-binding domain"/>
    <property type="match status" value="1"/>
</dbReference>
<dbReference type="PRINTS" id="PR00598">
    <property type="entry name" value="HTHMARR"/>
</dbReference>
<dbReference type="PROSITE" id="PS50995">
    <property type="entry name" value="HTH_MARR_2"/>
    <property type="match status" value="1"/>
</dbReference>
<evidence type="ECO:0000259" key="4">
    <source>
        <dbReference type="PROSITE" id="PS50995"/>
    </source>
</evidence>
<dbReference type="PANTHER" id="PTHR42756">
    <property type="entry name" value="TRANSCRIPTIONAL REGULATOR, MARR"/>
    <property type="match status" value="1"/>
</dbReference>
<dbReference type="Proteomes" id="UP001549047">
    <property type="component" value="Unassembled WGS sequence"/>
</dbReference>
<organism evidence="5 6">
    <name type="scientific">Rhizobium aquaticum</name>
    <dbReference type="NCBI Taxonomy" id="1549636"/>
    <lineage>
        <taxon>Bacteria</taxon>
        <taxon>Pseudomonadati</taxon>
        <taxon>Pseudomonadota</taxon>
        <taxon>Alphaproteobacteria</taxon>
        <taxon>Hyphomicrobiales</taxon>
        <taxon>Rhizobiaceae</taxon>
        <taxon>Rhizobium/Agrobacterium group</taxon>
        <taxon>Rhizobium</taxon>
    </lineage>
</organism>
<sequence>MKVSAKSIGEVPGQNEGDILIPAAFKDVIGYHLRVAQEASFQAFNASLEKTDLKPGWYSILTILSEYDGLTPSDLSKVCGRDRSTLTSTLKGLAVRGLIERRQNPDDQRSYSVRLTDEGRKMHSRLHAFAREHDRRLDEIVGKDKDVLIALLAKVVGALGKGLLIM</sequence>
<dbReference type="RefSeq" id="WP_354558713.1">
    <property type="nucleotide sequence ID" value="NZ_JBEPMB010000016.1"/>
</dbReference>
<evidence type="ECO:0000256" key="1">
    <source>
        <dbReference type="ARBA" id="ARBA00023015"/>
    </source>
</evidence>
<keyword evidence="1" id="KW-0805">Transcription regulation</keyword>
<evidence type="ECO:0000313" key="5">
    <source>
        <dbReference type="EMBL" id="MET3616260.1"/>
    </source>
</evidence>
<name>A0ABV2J665_9HYPH</name>
<reference evidence="5 6" key="1">
    <citation type="submission" date="2024-06" db="EMBL/GenBank/DDBJ databases">
        <title>Genomic Encyclopedia of Type Strains, Phase IV (KMG-IV): sequencing the most valuable type-strain genomes for metagenomic binning, comparative biology and taxonomic classification.</title>
        <authorList>
            <person name="Goeker M."/>
        </authorList>
    </citation>
    <scope>NUCLEOTIDE SEQUENCE [LARGE SCALE GENOMIC DNA]</scope>
    <source>
        <strain evidence="5 6">DSM 29780</strain>
    </source>
</reference>
<feature type="domain" description="HTH marR-type" evidence="4">
    <location>
        <begin position="26"/>
        <end position="157"/>
    </location>
</feature>
<gene>
    <name evidence="5" type="ORF">ABID16_004609</name>
</gene>
<comment type="caution">
    <text evidence="5">The sequence shown here is derived from an EMBL/GenBank/DDBJ whole genome shotgun (WGS) entry which is preliminary data.</text>
</comment>
<dbReference type="InterPro" id="IPR036390">
    <property type="entry name" value="WH_DNA-bd_sf"/>
</dbReference>
<keyword evidence="3" id="KW-0804">Transcription</keyword>
<dbReference type="PANTHER" id="PTHR42756:SF1">
    <property type="entry name" value="TRANSCRIPTIONAL REPRESSOR OF EMRAB OPERON"/>
    <property type="match status" value="1"/>
</dbReference>
<dbReference type="Pfam" id="PF01047">
    <property type="entry name" value="MarR"/>
    <property type="match status" value="1"/>
</dbReference>
<keyword evidence="6" id="KW-1185">Reference proteome</keyword>
<keyword evidence="2 5" id="KW-0238">DNA-binding</keyword>
<dbReference type="InterPro" id="IPR023187">
    <property type="entry name" value="Tscrpt_reg_MarR-type_CS"/>
</dbReference>
<proteinExistence type="predicted"/>
<dbReference type="InterPro" id="IPR000835">
    <property type="entry name" value="HTH_MarR-typ"/>
</dbReference>
<dbReference type="GO" id="GO:0003677">
    <property type="term" value="F:DNA binding"/>
    <property type="evidence" value="ECO:0007669"/>
    <property type="project" value="UniProtKB-KW"/>
</dbReference>
<dbReference type="EMBL" id="JBEPMB010000016">
    <property type="protein sequence ID" value="MET3616260.1"/>
    <property type="molecule type" value="Genomic_DNA"/>
</dbReference>
<accession>A0ABV2J665</accession>